<name>A0A9D9H7S3_9LACO</name>
<evidence type="ECO:0000313" key="2">
    <source>
        <dbReference type="EMBL" id="MBO8441271.1"/>
    </source>
</evidence>
<dbReference type="EMBL" id="JADIMP010000045">
    <property type="protein sequence ID" value="MBO8441271.1"/>
    <property type="molecule type" value="Genomic_DNA"/>
</dbReference>
<keyword evidence="1" id="KW-0175">Coiled coil</keyword>
<protein>
    <submittedName>
        <fullName evidence="2">Uncharacterized protein</fullName>
    </submittedName>
</protein>
<feature type="coiled-coil region" evidence="1">
    <location>
        <begin position="3"/>
        <end position="60"/>
    </location>
</feature>
<dbReference type="Pfam" id="PF21825">
    <property type="entry name" value="crAss001_48"/>
    <property type="match status" value="1"/>
</dbReference>
<proteinExistence type="predicted"/>
<evidence type="ECO:0000256" key="1">
    <source>
        <dbReference type="SAM" id="Coils"/>
    </source>
</evidence>
<dbReference type="AlphaFoldDB" id="A0A9D9H7S3"/>
<accession>A0A9D9H7S3</accession>
<dbReference type="Proteomes" id="UP000823614">
    <property type="component" value="Unassembled WGS sequence"/>
</dbReference>
<dbReference type="InterPro" id="IPR054052">
    <property type="entry name" value="Y16Q-like"/>
</dbReference>
<evidence type="ECO:0000313" key="3">
    <source>
        <dbReference type="Proteomes" id="UP000823614"/>
    </source>
</evidence>
<organism evidence="2 3">
    <name type="scientific">Candidatus Gallilactobacillus intestinavium</name>
    <dbReference type="NCBI Taxonomy" id="2840838"/>
    <lineage>
        <taxon>Bacteria</taxon>
        <taxon>Bacillati</taxon>
        <taxon>Bacillota</taxon>
        <taxon>Bacilli</taxon>
        <taxon>Lactobacillales</taxon>
        <taxon>Lactobacillaceae</taxon>
        <taxon>Lactobacillaceae incertae sedis</taxon>
        <taxon>Candidatus Gallilactobacillus</taxon>
    </lineage>
</organism>
<comment type="caution">
    <text evidence="2">The sequence shown here is derived from an EMBL/GenBank/DDBJ whole genome shotgun (WGS) entry which is preliminary data.</text>
</comment>
<sequence>MIFEKLINEFENLSSSVHKLKETISCGKYPNEREIPVVEMELLQKQLEAMQSYVKILMKRINLLMEKMSKGE</sequence>
<gene>
    <name evidence="2" type="ORF">IAA89_02355</name>
</gene>
<reference evidence="2" key="1">
    <citation type="submission" date="2020-10" db="EMBL/GenBank/DDBJ databases">
        <authorList>
            <person name="Gilroy R."/>
        </authorList>
    </citation>
    <scope>NUCLEOTIDE SEQUENCE</scope>
    <source>
        <strain evidence="2">C6-149</strain>
    </source>
</reference>
<reference evidence="2" key="2">
    <citation type="journal article" date="2021" name="PeerJ">
        <title>Extensive microbial diversity within the chicken gut microbiome revealed by metagenomics and culture.</title>
        <authorList>
            <person name="Gilroy R."/>
            <person name="Ravi A."/>
            <person name="Getino M."/>
            <person name="Pursley I."/>
            <person name="Horton D.L."/>
            <person name="Alikhan N.F."/>
            <person name="Baker D."/>
            <person name="Gharbi K."/>
            <person name="Hall N."/>
            <person name="Watson M."/>
            <person name="Adriaenssens E.M."/>
            <person name="Foster-Nyarko E."/>
            <person name="Jarju S."/>
            <person name="Secka A."/>
            <person name="Antonio M."/>
            <person name="Oren A."/>
            <person name="Chaudhuri R.R."/>
            <person name="La Ragione R."/>
            <person name="Hildebrand F."/>
            <person name="Pallen M.J."/>
        </authorList>
    </citation>
    <scope>NUCLEOTIDE SEQUENCE</scope>
    <source>
        <strain evidence="2">C6-149</strain>
    </source>
</reference>